<evidence type="ECO:0000313" key="3">
    <source>
        <dbReference type="WBParaSite" id="ACRNAN_scaffold2873.g26861.t1"/>
    </source>
</evidence>
<name>A0A914DKE4_9BILA</name>
<dbReference type="PANTHER" id="PTHR43441:SF2">
    <property type="entry name" value="FAMILY ACETYLTRANSFERASE, PUTATIVE (AFU_ORTHOLOGUE AFUA_7G00850)-RELATED"/>
    <property type="match status" value="1"/>
</dbReference>
<dbReference type="InterPro" id="IPR000182">
    <property type="entry name" value="GNAT_dom"/>
</dbReference>
<evidence type="ECO:0000313" key="2">
    <source>
        <dbReference type="Proteomes" id="UP000887540"/>
    </source>
</evidence>
<dbReference type="InterPro" id="IPR051908">
    <property type="entry name" value="Ribosomal_N-acetyltransferase"/>
</dbReference>
<reference evidence="3" key="1">
    <citation type="submission" date="2022-11" db="UniProtKB">
        <authorList>
            <consortium name="WormBaseParasite"/>
        </authorList>
    </citation>
    <scope>IDENTIFICATION</scope>
</reference>
<feature type="domain" description="N-acetyltransferase" evidence="1">
    <location>
        <begin position="256"/>
        <end position="369"/>
    </location>
</feature>
<dbReference type="GO" id="GO:0008999">
    <property type="term" value="F:protein-N-terminal-alanine acetyltransferase activity"/>
    <property type="evidence" value="ECO:0007669"/>
    <property type="project" value="TreeGrafter"/>
</dbReference>
<dbReference type="InterPro" id="IPR016181">
    <property type="entry name" value="Acyl_CoA_acyltransferase"/>
</dbReference>
<sequence>MEGRLVRLEPIDIPKHIDGLCDIQVYSPDAPQRFRYLFSNPPKIKEDTLAWLTSETAKFVYVIIDKNLNKVVGNLTLLSIIPEHGSIEIGVYFSDMISRKPGGTEAFYLILRHIFDELKYRRVEWSSDGRHKESKNAALRLGFVYEALFQQEMISKGVVIDNLWFSMLDQDWSVVKQAFVKWLDPSNFDERGIQKERLSDIRMRLEASLNVSIKPIDPPPPIITAEESEHNARTIDMSNWTPREKPSRKSIEGQHVRLEPLDISKHGDALYKVCTQSDSEQRFRWLPEYPPKNREEFQTWLEKAQISEDPLYFVVIDKASGTVAGRQTFLRIEINHGVIEIGHILWTSLIAKKPATTEALYLFAKYIFDGKA</sequence>
<accession>A0A914DKE4</accession>
<organism evidence="2 3">
    <name type="scientific">Acrobeloides nanus</name>
    <dbReference type="NCBI Taxonomy" id="290746"/>
    <lineage>
        <taxon>Eukaryota</taxon>
        <taxon>Metazoa</taxon>
        <taxon>Ecdysozoa</taxon>
        <taxon>Nematoda</taxon>
        <taxon>Chromadorea</taxon>
        <taxon>Rhabditida</taxon>
        <taxon>Tylenchina</taxon>
        <taxon>Cephalobomorpha</taxon>
        <taxon>Cephaloboidea</taxon>
        <taxon>Cephalobidae</taxon>
        <taxon>Acrobeloides</taxon>
    </lineage>
</organism>
<proteinExistence type="predicted"/>
<dbReference type="Proteomes" id="UP000887540">
    <property type="component" value="Unplaced"/>
</dbReference>
<keyword evidence="2" id="KW-1185">Reference proteome</keyword>
<dbReference type="WBParaSite" id="ACRNAN_scaffold2873.g26861.t1">
    <property type="protein sequence ID" value="ACRNAN_scaffold2873.g26861.t1"/>
    <property type="gene ID" value="ACRNAN_scaffold2873.g26861"/>
</dbReference>
<dbReference type="Pfam" id="PF13302">
    <property type="entry name" value="Acetyltransf_3"/>
    <property type="match status" value="2"/>
</dbReference>
<dbReference type="Gene3D" id="3.40.630.30">
    <property type="match status" value="2"/>
</dbReference>
<dbReference type="AlphaFoldDB" id="A0A914DKE4"/>
<protein>
    <submittedName>
        <fullName evidence="3">N-acetyltransferase domain-containing protein</fullName>
    </submittedName>
</protein>
<dbReference type="GO" id="GO:1990189">
    <property type="term" value="F:protein N-terminal-serine acetyltransferase activity"/>
    <property type="evidence" value="ECO:0007669"/>
    <property type="project" value="TreeGrafter"/>
</dbReference>
<dbReference type="PANTHER" id="PTHR43441">
    <property type="entry name" value="RIBOSOMAL-PROTEIN-SERINE ACETYLTRANSFERASE"/>
    <property type="match status" value="1"/>
</dbReference>
<feature type="domain" description="N-acetyltransferase" evidence="1">
    <location>
        <begin position="14"/>
        <end position="144"/>
    </location>
</feature>
<dbReference type="SUPFAM" id="SSF55729">
    <property type="entry name" value="Acyl-CoA N-acyltransferases (Nat)"/>
    <property type="match status" value="2"/>
</dbReference>
<evidence type="ECO:0000259" key="1">
    <source>
        <dbReference type="Pfam" id="PF13302"/>
    </source>
</evidence>